<dbReference type="GO" id="GO:0004222">
    <property type="term" value="F:metalloendopeptidase activity"/>
    <property type="evidence" value="ECO:0007669"/>
    <property type="project" value="InterPro"/>
</dbReference>
<dbReference type="PANTHER" id="PTHR11851:SF49">
    <property type="entry name" value="MITOCHONDRIAL-PROCESSING PEPTIDASE SUBUNIT ALPHA"/>
    <property type="match status" value="1"/>
</dbReference>
<dbReference type="InterPro" id="IPR011765">
    <property type="entry name" value="Pept_M16_N"/>
</dbReference>
<accession>A0AAE4ZA27</accession>
<reference evidence="7 8" key="1">
    <citation type="submission" date="2020-01" db="EMBL/GenBank/DDBJ databases">
        <title>Genomes assembled from Gulf of Kutch pelagic sediment metagenomes.</title>
        <authorList>
            <person name="Chandrashekar M."/>
            <person name="Mahajan M.S."/>
            <person name="Dave K.J."/>
            <person name="Vatsa P."/>
            <person name="Nathani N.M."/>
        </authorList>
    </citation>
    <scope>NUCLEOTIDE SEQUENCE [LARGE SCALE GENOMIC DNA]</scope>
    <source>
        <strain evidence="7">KS3-K002</strain>
    </source>
</reference>
<dbReference type="AlphaFoldDB" id="A0AAE4ZA27"/>
<feature type="domain" description="Peptidase M16 C-terminal" evidence="6">
    <location>
        <begin position="213"/>
        <end position="393"/>
    </location>
</feature>
<name>A0AAE4ZA27_9BACT</name>
<dbReference type="Pfam" id="PF00675">
    <property type="entry name" value="Peptidase_M16"/>
    <property type="match status" value="1"/>
</dbReference>
<comment type="similarity">
    <text evidence="2 3">Belongs to the peptidase M16 family.</text>
</comment>
<evidence type="ECO:0000313" key="7">
    <source>
        <dbReference type="EMBL" id="NIR73555.1"/>
    </source>
</evidence>
<evidence type="ECO:0000313" key="8">
    <source>
        <dbReference type="Proteomes" id="UP000702544"/>
    </source>
</evidence>
<dbReference type="EMBL" id="JAACAK010000002">
    <property type="protein sequence ID" value="NIR73555.1"/>
    <property type="molecule type" value="Genomic_DNA"/>
</dbReference>
<dbReference type="InterPro" id="IPR007863">
    <property type="entry name" value="Peptidase_M16_C"/>
</dbReference>
<dbReference type="GO" id="GO:0006508">
    <property type="term" value="P:proteolysis"/>
    <property type="evidence" value="ECO:0007669"/>
    <property type="project" value="InterPro"/>
</dbReference>
<evidence type="ECO:0000256" key="3">
    <source>
        <dbReference type="RuleBase" id="RU004447"/>
    </source>
</evidence>
<evidence type="ECO:0000259" key="6">
    <source>
        <dbReference type="Pfam" id="PF05193"/>
    </source>
</evidence>
<dbReference type="InterPro" id="IPR050361">
    <property type="entry name" value="MPP/UQCRC_Complex"/>
</dbReference>
<evidence type="ECO:0000259" key="5">
    <source>
        <dbReference type="Pfam" id="PF00675"/>
    </source>
</evidence>
<dbReference type="Proteomes" id="UP000702544">
    <property type="component" value="Unassembled WGS sequence"/>
</dbReference>
<gene>
    <name evidence="7" type="ORF">GWO12_00340</name>
</gene>
<organism evidence="7 8">
    <name type="scientific">Candidatus Kutchimonas denitrificans</name>
    <dbReference type="NCBI Taxonomy" id="3056748"/>
    <lineage>
        <taxon>Bacteria</taxon>
        <taxon>Pseudomonadati</taxon>
        <taxon>Gemmatimonadota</taxon>
        <taxon>Gemmatimonadia</taxon>
        <taxon>Candidatus Palauibacterales</taxon>
        <taxon>Candidatus Palauibacteraceae</taxon>
        <taxon>Candidatus Kutchimonas</taxon>
    </lineage>
</organism>
<feature type="signal peptide" evidence="4">
    <location>
        <begin position="1"/>
        <end position="28"/>
    </location>
</feature>
<dbReference type="Pfam" id="PF05193">
    <property type="entry name" value="Peptidase_M16_C"/>
    <property type="match status" value="2"/>
</dbReference>
<dbReference type="Gene3D" id="3.30.830.10">
    <property type="entry name" value="Metalloenzyme, LuxS/M16 peptidase-like"/>
    <property type="match status" value="4"/>
</dbReference>
<evidence type="ECO:0000256" key="2">
    <source>
        <dbReference type="ARBA" id="ARBA00007261"/>
    </source>
</evidence>
<feature type="domain" description="Peptidase M16 N-terminal" evidence="5">
    <location>
        <begin position="59"/>
        <end position="204"/>
    </location>
</feature>
<dbReference type="InterPro" id="IPR011249">
    <property type="entry name" value="Metalloenz_LuxS/M16"/>
</dbReference>
<dbReference type="PROSITE" id="PS00143">
    <property type="entry name" value="INSULINASE"/>
    <property type="match status" value="1"/>
</dbReference>
<dbReference type="PANTHER" id="PTHR11851">
    <property type="entry name" value="METALLOPROTEASE"/>
    <property type="match status" value="1"/>
</dbReference>
<keyword evidence="4" id="KW-0732">Signal</keyword>
<dbReference type="GO" id="GO:0046872">
    <property type="term" value="F:metal ion binding"/>
    <property type="evidence" value="ECO:0007669"/>
    <property type="project" value="InterPro"/>
</dbReference>
<evidence type="ECO:0000256" key="4">
    <source>
        <dbReference type="SAM" id="SignalP"/>
    </source>
</evidence>
<proteinExistence type="inferred from homology"/>
<feature type="chain" id="PRO_5042243182" evidence="4">
    <location>
        <begin position="29"/>
        <end position="934"/>
    </location>
</feature>
<comment type="caution">
    <text evidence="7">The sequence shown here is derived from an EMBL/GenBank/DDBJ whole genome shotgun (WGS) entry which is preliminary data.</text>
</comment>
<dbReference type="InterPro" id="IPR001431">
    <property type="entry name" value="Pept_M16_Zn_BS"/>
</dbReference>
<dbReference type="SUPFAM" id="SSF63411">
    <property type="entry name" value="LuxS/MPP-like metallohydrolase"/>
    <property type="match status" value="4"/>
</dbReference>
<evidence type="ECO:0000256" key="1">
    <source>
        <dbReference type="ARBA" id="ARBA00001947"/>
    </source>
</evidence>
<feature type="domain" description="Peptidase M16 C-terminal" evidence="6">
    <location>
        <begin position="676"/>
        <end position="852"/>
    </location>
</feature>
<comment type="cofactor">
    <cofactor evidence="1">
        <name>Zn(2+)</name>
        <dbReference type="ChEBI" id="CHEBI:29105"/>
    </cofactor>
</comment>
<protein>
    <submittedName>
        <fullName evidence="7">Insulinase family protein</fullName>
    </submittedName>
</protein>
<sequence>MIRRFPPFLRSLPLLAFGLLMLSPAAPAQQVSETTEAGYVKVASVEGITEYRLDNGLRVLLFPDQGKQTITVNVTYFVGSRHEAYGETGMAHLLEHLVFKGTPDHPDIPQELTEHGARPNGTTWYDRTNYFETFRATDENLTWALDLESDRMVNSFISAEDLASEMTVVRNEFEAGENSPFGVLMKRTTQTAFLWHNYGNSTIGARADIEDVPIERLKNFYRKYYQPDNAMLVVAGKIDEEKTIDLIVETFGAIPRPERTGVMKIYPTYTRDPAQDGERTVTLKRVGDTQLMMAVYHVPPGSHEDFPAVDVLAFVLGDDPSGRLYKALVETGKAARSGAFAWQLKEPGMLMTFAEVRLEDSLDEARATLEATIDALATNPPTEEEVERAKNQMLKNMELAFNDPERIALELSEWASNGDWRLRFIHRDRLKEVTADDVARVAEAYLMPSNRTLGIFIPVEEVPPRAEIPAAPDVAALAAGYEGAEAVATGEAFDPSPANIEARTTRLTDYSSGFELALLPKETRGDNVVVIVQMRFGTEDALMGEATAGDMAGSMLMRGTEKRSRQELIDEFDRLKAQVNVGGDATFASARIQTTRENLPAVLELVGEVLKQSAFSEDEWELLREERLAAIESQKSEPTAIASRSFRRTMSPWPKDHPEYTPTFEEQIARIEAAELDEAKNFWKEFYGADGVTMAVVGDFDSEQIREISEEIFADWSAEKPYVRFGRPYRDAGPEHMVFETPDKANAIMLAGINMQMSDSHPDYPALVLGNYMLGGGFLNSRLATRIRQKEGLSYGVGSNFSAHPIDQRGSLTVYAIFAPENGEKVEAAFREEIQKVLESGFTVEEVEAARQGWLQSREVSRAQDMSLANTLGATLFFDRTMEHEAELDAKVAALTADQINQAMRRHIDVDEFVVVLAGDFAGAQERVGTGGGR</sequence>